<evidence type="ECO:0000313" key="2">
    <source>
        <dbReference type="Proteomes" id="UP000823201"/>
    </source>
</evidence>
<dbReference type="Gene3D" id="2.30.30.340">
    <property type="entry name" value="Hypothetical protein YfhH like domains"/>
    <property type="match status" value="1"/>
</dbReference>
<sequence length="109" mass="12986">MEKRFSEMSPHELALKIGEFTDHARKAEQMGMMSEYMVYLRKIDMAKAYLMDPESFHPGEIYLIEDRRFTIDYMKGTFAWGRFEGEEAQHAFPISVLKRIKKHHRCHEA</sequence>
<proteinExistence type="predicted"/>
<dbReference type="SUPFAM" id="SSF101697">
    <property type="entry name" value="Hypothetical protein YfhH"/>
    <property type="match status" value="1"/>
</dbReference>
<organism evidence="1 2">
    <name type="scientific">Sporolactobacillus spathodeae</name>
    <dbReference type="NCBI Taxonomy" id="1465502"/>
    <lineage>
        <taxon>Bacteria</taxon>
        <taxon>Bacillati</taxon>
        <taxon>Bacillota</taxon>
        <taxon>Bacilli</taxon>
        <taxon>Bacillales</taxon>
        <taxon>Sporolactobacillaceae</taxon>
        <taxon>Sporolactobacillus</taxon>
    </lineage>
</organism>
<name>A0ABS2QBH2_9BACL</name>
<reference evidence="1 2" key="1">
    <citation type="submission" date="2021-01" db="EMBL/GenBank/DDBJ databases">
        <title>Genomic Encyclopedia of Type Strains, Phase IV (KMG-IV): sequencing the most valuable type-strain genomes for metagenomic binning, comparative biology and taxonomic classification.</title>
        <authorList>
            <person name="Goeker M."/>
        </authorList>
    </citation>
    <scope>NUCLEOTIDE SEQUENCE [LARGE SCALE GENOMIC DNA]</scope>
    <source>
        <strain evidence="1 2">DSM 100968</strain>
    </source>
</reference>
<evidence type="ECO:0008006" key="3">
    <source>
        <dbReference type="Google" id="ProtNLM"/>
    </source>
</evidence>
<dbReference type="InterPro" id="IPR036289">
    <property type="entry name" value="YfhH"/>
</dbReference>
<dbReference type="InterPro" id="IPR014938">
    <property type="entry name" value="YfhH-like"/>
</dbReference>
<gene>
    <name evidence="1" type="ORF">JOC27_002604</name>
</gene>
<dbReference type="Pfam" id="PF08838">
    <property type="entry name" value="DUF1811"/>
    <property type="match status" value="1"/>
</dbReference>
<keyword evidence="2" id="KW-1185">Reference proteome</keyword>
<dbReference type="Proteomes" id="UP000823201">
    <property type="component" value="Unassembled WGS sequence"/>
</dbReference>
<dbReference type="RefSeq" id="WP_205007654.1">
    <property type="nucleotide sequence ID" value="NZ_CBCRXA010000034.1"/>
</dbReference>
<accession>A0ABS2QBH2</accession>
<comment type="caution">
    <text evidence="1">The sequence shown here is derived from an EMBL/GenBank/DDBJ whole genome shotgun (WGS) entry which is preliminary data.</text>
</comment>
<protein>
    <recommendedName>
        <fullName evidence="3">DUF1811 family protein</fullName>
    </recommendedName>
</protein>
<evidence type="ECO:0000313" key="1">
    <source>
        <dbReference type="EMBL" id="MBM7659110.1"/>
    </source>
</evidence>
<dbReference type="Gene3D" id="1.10.287.880">
    <property type="entry name" value="Hypothetical protein YfhH domain"/>
    <property type="match status" value="1"/>
</dbReference>
<dbReference type="EMBL" id="JAFBEV010000035">
    <property type="protein sequence ID" value="MBM7659110.1"/>
    <property type="molecule type" value="Genomic_DNA"/>
</dbReference>